<proteinExistence type="inferred from homology"/>
<feature type="coiled-coil region" evidence="10">
    <location>
        <begin position="1402"/>
        <end position="1487"/>
    </location>
</feature>
<dbReference type="EMBL" id="RHLC01000014">
    <property type="protein sequence ID" value="TPP52721.1"/>
    <property type="molecule type" value="Genomic_DNA"/>
</dbReference>
<dbReference type="GO" id="GO:0008017">
    <property type="term" value="F:microtubule binding"/>
    <property type="evidence" value="ECO:0007669"/>
    <property type="project" value="InterPro"/>
</dbReference>
<reference evidence="14" key="1">
    <citation type="submission" date="2019-02" db="EMBL/GenBank/DDBJ databases">
        <title>FDA dAtabase for Regulatory Grade micrObial Sequences (FDA-ARGOS): Supporting development and validation of Infectious Disease Dx tests.</title>
        <authorList>
            <person name="Duncan R."/>
            <person name="Fisher C."/>
            <person name="Tallon L."/>
            <person name="Sadzewicz L."/>
            <person name="Sengamalay N."/>
            <person name="Ott S."/>
            <person name="Godinez A."/>
            <person name="Nagaraj S."/>
            <person name="Vavikolanu K."/>
            <person name="Nadendla S."/>
            <person name="Aluvathingal J."/>
            <person name="Sichtig H."/>
        </authorList>
    </citation>
    <scope>NUCLEOTIDE SEQUENCE [LARGE SCALE GENOMIC DNA]</scope>
    <source>
        <strain evidence="14">FDAARGOS_361</strain>
    </source>
</reference>
<feature type="coiled-coil region" evidence="10">
    <location>
        <begin position="1132"/>
        <end position="1159"/>
    </location>
</feature>
<feature type="coiled-coil region" evidence="10">
    <location>
        <begin position="932"/>
        <end position="1002"/>
    </location>
</feature>
<keyword evidence="4 9" id="KW-0547">Nucleotide-binding</keyword>
<feature type="coiled-coil region" evidence="10">
    <location>
        <begin position="1513"/>
        <end position="1579"/>
    </location>
</feature>
<evidence type="ECO:0000313" key="14">
    <source>
        <dbReference type="Proteomes" id="UP000318447"/>
    </source>
</evidence>
<evidence type="ECO:0000256" key="10">
    <source>
        <dbReference type="SAM" id="Coils"/>
    </source>
</evidence>
<dbReference type="Pfam" id="PF00225">
    <property type="entry name" value="Kinesin"/>
    <property type="match status" value="1"/>
</dbReference>
<dbReference type="GO" id="GO:0005524">
    <property type="term" value="F:ATP binding"/>
    <property type="evidence" value="ECO:0007669"/>
    <property type="project" value="UniProtKB-UniRule"/>
</dbReference>
<evidence type="ECO:0000313" key="13">
    <source>
        <dbReference type="EMBL" id="TPP52721.1"/>
    </source>
</evidence>
<dbReference type="PANTHER" id="PTHR47969">
    <property type="entry name" value="CHROMOSOME-ASSOCIATED KINESIN KIF4A-RELATED"/>
    <property type="match status" value="1"/>
</dbReference>
<dbReference type="GO" id="GO:0051231">
    <property type="term" value="P:spindle elongation"/>
    <property type="evidence" value="ECO:0007669"/>
    <property type="project" value="TreeGrafter"/>
</dbReference>
<dbReference type="InterPro" id="IPR001752">
    <property type="entry name" value="Kinesin_motor_dom"/>
</dbReference>
<dbReference type="GO" id="GO:0005874">
    <property type="term" value="C:microtubule"/>
    <property type="evidence" value="ECO:0007669"/>
    <property type="project" value="UniProtKB-KW"/>
</dbReference>
<name>A0A504XVT4_LEIDO</name>
<dbReference type="InterPro" id="IPR027417">
    <property type="entry name" value="P-loop_NTPase"/>
</dbReference>
<feature type="coiled-coil region" evidence="10">
    <location>
        <begin position="711"/>
        <end position="760"/>
    </location>
</feature>
<dbReference type="SUPFAM" id="SSF52540">
    <property type="entry name" value="P-loop containing nucleoside triphosphate hydrolases"/>
    <property type="match status" value="1"/>
</dbReference>
<evidence type="ECO:0000256" key="11">
    <source>
        <dbReference type="SAM" id="MobiDB-lite"/>
    </source>
</evidence>
<comment type="caution">
    <text evidence="13">The sequence shown here is derived from an EMBL/GenBank/DDBJ whole genome shotgun (WGS) entry which is preliminary data.</text>
</comment>
<feature type="coiled-coil region" evidence="10">
    <location>
        <begin position="445"/>
        <end position="656"/>
    </location>
</feature>
<organism evidence="13 14">
    <name type="scientific">Leishmania donovani</name>
    <dbReference type="NCBI Taxonomy" id="5661"/>
    <lineage>
        <taxon>Eukaryota</taxon>
        <taxon>Discoba</taxon>
        <taxon>Euglenozoa</taxon>
        <taxon>Kinetoplastea</taxon>
        <taxon>Metakinetoplastina</taxon>
        <taxon>Trypanosomatida</taxon>
        <taxon>Trypanosomatidae</taxon>
        <taxon>Leishmaniinae</taxon>
        <taxon>Leishmania</taxon>
    </lineage>
</organism>
<dbReference type="PRINTS" id="PR00380">
    <property type="entry name" value="KINESINHEAVY"/>
</dbReference>
<feature type="region of interest" description="Disordered" evidence="11">
    <location>
        <begin position="1826"/>
        <end position="1924"/>
    </location>
</feature>
<sequence length="2186" mass="248277">MSSGGSAMTQPKRPTGPPGTRPMSAASPLITLSQNQLPLRSSTPLPPRSGVSSTMASRPSCSISGSFQPTPSILGAQEEKVRVAVRCRPPNAAHGEHSDDIIVSMNPSANEVYLLDQEAAPWRLDMPLWSCSGVALDGSHAVSQAGVYEAVGRPLLQHALDGYNSTLMAYGQTGSGKTYTMMGDHRDNEGGEGAGIIPRMCRDLFHELNNRSFTAPSGERLSWEVHVRYVEVYCEKISDLLNCGASVGIREEITPQSATFALVGARRVKVTATDDLLQALAIGNKWRRTAATKLNDRSSRSHALFLIDLTEIISFTEPDGTVASAPSKSLSIRLVDLAGSERVSETGVHGQKLREVKDINLSLFTLGCVIESLSDPKRRGIKPPYRDSVLTKLLRDAFGGNSKTTMVCTISPCEAQRLQTVQTLHYAAKARRVLNKPRVKEDPSAMELRRANEELVALRRQLDEAQRNGNHYESIEAELREANMRLRREQKEARLRKQVMERREAELAARMRELEDQREAYEAQMQALEAEAERARAQQEKREEELRRAHEMATEYARDRLKEMEEQCVSAEAALRSREEELVKKQRAIEEKMRAAEASSRCRIDELQRQQKDMENALKEKERLTSMHEREMRHKYKQAEENLRAMEKRNFQMEEEWAAKVRALEATAKQREEDVAQRIREAQGAQCKAEAAVRRKEEELQRRWIQVDNEARRLQSEVAAKEAELKRRVQEANRSTEQREEELNERLRKAEYELSRRERETAQKLLEVEALQQATELQSETTRAKERTMKEAHNVRTESLEALEAQLQQRQEELRKQFDEVMQMKRAWNAQHAEQRQKLQAEHEAALQAVKQWETDVSQREMELRRQNDELAGKLRAQEMQLEKQQMMLLADKNEFETAMQRERRAMLHTREEMQLAQDRNDVDCKMRQDKLREWETELRDRRAEMEATQREREAALRQKEMALVALQDATMAKEVELYQAQERLKAEQADLQRVAKATETERGRLKANCTRLQRCEMRLGDVADHSIFDSGALDDVRMSAEYMACQGHAESSADVLNRREQRYFCAFESMYRANILAEERIEFRSLARSNQLEARDIQRCVEVMRMQEVTSALQAKLNAALSESKAAESRVTASQRQVETLRGELESLRRQALEVKVQMGSAVAAAQFAEAQVRQLRIEAYEADAKHRDREQECQSAVIKAQSAATAAAHSQDLLHQLAMRMLLACEEEQRSLLEHHQTSELQSLHLLQISDQRVLDREGAIRKWQSLYRRCSEGNTSTRVKDDAARQRLTDEEAQRLRNLQHEGDVLARREDCLAAERERVEQRVLDFESYQRAQMTELSRQEQEVKGYLLELEEMDQRKMREYAEREQRLVEMAEHLKMRQARINTNAQDLFQSLLQRSAEQQSALAEAHEELERVSLQRTKYMARERQLIEQARHGNADAMQQLVKLHEEYVESEKHQLKRRARRLEEEEAHNKQRLAEQEAEIHRYLLDIEAEDVRRNALSHQGQELMRKAEERLSKAQFKEAALRDLARQIHLEAMESEEQARAMETTLRRKEKSAREKLKHRKVELEQLQRAASSAAEYNEQTLLDMEADLLAIVNKNKNAEHVIKTREAEIERQKMYYMELSKMLAERDEMLRKEHALRLCGKKNAGSLAKDLLDVNDALRKQVLTWKQKFDVLLSEGKIECEKCSASTQQLLDELAARERRVLQQLRDLSGMKASPIAPSRPCASLPMTPERLNVASTHPASSTPLPQLLPSPLSTTEHEEYQVKTPSWRQQSSCHHDVHHPSRGTLGNLERDLQRLQYLLRHSPLTGTQAAIADAGDENGSEATNAQQSQQHLPMTHRDDGAAMAREKRTREARRPNLSASPVTPEVKRDRQEMEAYYAPPPPLTPLPSYAEASLQHPGGGSTSPARGSAVLSMDDEPCDEDVALASDALAHFSQVAAGLVTSGVENRLRRANTTMFPGRCSAKTVGGLQASPYREPDDTVPREAHSRQGVTPAVTPSTSEWRRSPVRWFSSSAPTATSISKDAPRHDQFRLGFHCDLSTAGEAIFSGFTSTSVAISTNSPPHVPARSPSPFAKTCQLAVSTAGLTFLTPTLDEDGAAQPFAATLPPQAATPQETLHSGNDHHSSRVSTEPQTSCVASALPSGVMRTTSWSTLKAFYARQSSAGALMTPSWEEGTR</sequence>
<keyword evidence="3" id="KW-0493">Microtubule</keyword>
<feature type="region of interest" description="Disordered" evidence="11">
    <location>
        <begin position="1776"/>
        <end position="1796"/>
    </location>
</feature>
<keyword evidence="2" id="KW-0963">Cytoplasm</keyword>
<evidence type="ECO:0000256" key="8">
    <source>
        <dbReference type="ARBA" id="ARBA00023212"/>
    </source>
</evidence>
<protein>
    <submittedName>
        <fullName evidence="13">Kinesin motor domain family protein</fullName>
    </submittedName>
</protein>
<gene>
    <name evidence="13" type="ORF">CGC21_27980</name>
</gene>
<dbReference type="GO" id="GO:0007018">
    <property type="term" value="P:microtubule-based movement"/>
    <property type="evidence" value="ECO:0007669"/>
    <property type="project" value="InterPro"/>
</dbReference>
<dbReference type="GO" id="GO:0007052">
    <property type="term" value="P:mitotic spindle organization"/>
    <property type="evidence" value="ECO:0007669"/>
    <property type="project" value="TreeGrafter"/>
</dbReference>
<keyword evidence="5 9" id="KW-0067">ATP-binding</keyword>
<dbReference type="FunFam" id="3.40.850.10:FF:000042">
    <property type="entry name" value="Kinesin family member 14"/>
    <property type="match status" value="1"/>
</dbReference>
<comment type="similarity">
    <text evidence="9">Belongs to the TRAFAC class myosin-kinesin ATPase superfamily. Kinesin family.</text>
</comment>
<evidence type="ECO:0000256" key="1">
    <source>
        <dbReference type="ARBA" id="ARBA00004245"/>
    </source>
</evidence>
<feature type="region of interest" description="Disordered" evidence="11">
    <location>
        <begin position="2121"/>
        <end position="2143"/>
    </location>
</feature>
<dbReference type="InterPro" id="IPR027640">
    <property type="entry name" value="Kinesin-like_fam"/>
</dbReference>
<dbReference type="PROSITE" id="PS50067">
    <property type="entry name" value="KINESIN_MOTOR_2"/>
    <property type="match status" value="1"/>
</dbReference>
<feature type="region of interest" description="Disordered" evidence="11">
    <location>
        <begin position="1"/>
        <end position="71"/>
    </location>
</feature>
<dbReference type="GO" id="GO:0003777">
    <property type="term" value="F:microtubule motor activity"/>
    <property type="evidence" value="ECO:0007669"/>
    <property type="project" value="InterPro"/>
</dbReference>
<dbReference type="Gene3D" id="3.40.850.10">
    <property type="entry name" value="Kinesin motor domain"/>
    <property type="match status" value="1"/>
</dbReference>
<dbReference type="VEuPathDB" id="TriTrypDB:LDHU3_29.1450"/>
<feature type="compositionally biased region" description="Basic and acidic residues" evidence="11">
    <location>
        <begin position="1846"/>
        <end position="1865"/>
    </location>
</feature>
<dbReference type="VEuPathDB" id="TriTrypDB:LdCL_290014200"/>
<accession>A0A504XVT4</accession>
<feature type="domain" description="Kinesin motor" evidence="12">
    <location>
        <begin position="80"/>
        <end position="433"/>
    </location>
</feature>
<evidence type="ECO:0000256" key="2">
    <source>
        <dbReference type="ARBA" id="ARBA00022490"/>
    </source>
</evidence>
<evidence type="ECO:0000256" key="6">
    <source>
        <dbReference type="ARBA" id="ARBA00023054"/>
    </source>
</evidence>
<feature type="compositionally biased region" description="Polar residues" evidence="11">
    <location>
        <begin position="50"/>
        <end position="71"/>
    </location>
</feature>
<dbReference type="GO" id="GO:0005875">
    <property type="term" value="C:microtubule associated complex"/>
    <property type="evidence" value="ECO:0007669"/>
    <property type="project" value="TreeGrafter"/>
</dbReference>
<dbReference type="InterPro" id="IPR036961">
    <property type="entry name" value="Kinesin_motor_dom_sf"/>
</dbReference>
<feature type="region of interest" description="Disordered" evidence="11">
    <location>
        <begin position="1977"/>
        <end position="2012"/>
    </location>
</feature>
<evidence type="ECO:0000256" key="4">
    <source>
        <dbReference type="ARBA" id="ARBA00022741"/>
    </source>
</evidence>
<dbReference type="SMART" id="SM00129">
    <property type="entry name" value="KISc"/>
    <property type="match status" value="1"/>
</dbReference>
<feature type="binding site" evidence="9">
    <location>
        <begin position="171"/>
        <end position="178"/>
    </location>
    <ligand>
        <name>ATP</name>
        <dbReference type="ChEBI" id="CHEBI:30616"/>
    </ligand>
</feature>
<dbReference type="VEuPathDB" id="TriTrypDB:LdBPK_291060.1"/>
<feature type="compositionally biased region" description="Polar residues" evidence="11">
    <location>
        <begin position="1831"/>
        <end position="1843"/>
    </location>
</feature>
<dbReference type="Proteomes" id="UP000318447">
    <property type="component" value="Unassembled WGS sequence"/>
</dbReference>
<evidence type="ECO:0000259" key="12">
    <source>
        <dbReference type="PROSITE" id="PS50067"/>
    </source>
</evidence>
<comment type="subcellular location">
    <subcellularLocation>
        <location evidence="1">Cytoplasm</location>
        <location evidence="1">Cytoskeleton</location>
    </subcellularLocation>
</comment>
<keyword evidence="6 10" id="KW-0175">Coiled coil</keyword>
<dbReference type="PANTHER" id="PTHR47969:SF15">
    <property type="entry name" value="CHROMOSOME-ASSOCIATED KINESIN KIF4A-RELATED"/>
    <property type="match status" value="1"/>
</dbReference>
<evidence type="ECO:0000256" key="7">
    <source>
        <dbReference type="ARBA" id="ARBA00023175"/>
    </source>
</evidence>
<evidence type="ECO:0000256" key="5">
    <source>
        <dbReference type="ARBA" id="ARBA00022840"/>
    </source>
</evidence>
<keyword evidence="8" id="KW-0206">Cytoskeleton</keyword>
<feature type="compositionally biased region" description="Basic and acidic residues" evidence="11">
    <location>
        <begin position="1985"/>
        <end position="1997"/>
    </location>
</feature>
<evidence type="ECO:0000256" key="3">
    <source>
        <dbReference type="ARBA" id="ARBA00022701"/>
    </source>
</evidence>
<keyword evidence="7 9" id="KW-0505">Motor protein</keyword>
<evidence type="ECO:0000256" key="9">
    <source>
        <dbReference type="PROSITE-ProRule" id="PRU00283"/>
    </source>
</evidence>
<feature type="coiled-coil region" evidence="10">
    <location>
        <begin position="797"/>
        <end position="881"/>
    </location>
</feature>